<evidence type="ECO:0000313" key="6">
    <source>
        <dbReference type="Proteomes" id="UP000095281"/>
    </source>
</evidence>
<evidence type="ECO:0000259" key="4">
    <source>
        <dbReference type="PROSITE" id="PS51162"/>
    </source>
</evidence>
<reference evidence="7" key="1">
    <citation type="submission" date="2016-11" db="UniProtKB">
        <authorList>
            <consortium name="WormBaseParasite"/>
        </authorList>
    </citation>
    <scope>IDENTIFICATION</scope>
</reference>
<keyword evidence="6" id="KW-1185">Reference proteome</keyword>
<dbReference type="Proteomes" id="UP000095281">
    <property type="component" value="Unplaced"/>
</dbReference>
<dbReference type="PANTHER" id="PTHR19441">
    <property type="entry name" value="WHEY ACDIC PROTEIN WAP"/>
    <property type="match status" value="1"/>
</dbReference>
<feature type="signal peptide" evidence="3">
    <location>
        <begin position="1"/>
        <end position="25"/>
    </location>
</feature>
<dbReference type="PANTHER" id="PTHR19441:SF95">
    <property type="entry name" value="PERLWAPIN ISOFORM X1"/>
    <property type="match status" value="1"/>
</dbReference>
<dbReference type="SMART" id="SM00289">
    <property type="entry name" value="WR1"/>
    <property type="match status" value="5"/>
</dbReference>
<dbReference type="PROSITE" id="PS51162">
    <property type="entry name" value="THYROGLOBULIN_1_2"/>
    <property type="match status" value="2"/>
</dbReference>
<dbReference type="Gene3D" id="4.10.75.10">
    <property type="entry name" value="Elafin-like"/>
    <property type="match status" value="2"/>
</dbReference>
<dbReference type="Pfam" id="PF00086">
    <property type="entry name" value="Thyroglobulin_1"/>
    <property type="match status" value="2"/>
</dbReference>
<keyword evidence="3" id="KW-0732">Signal</keyword>
<dbReference type="Pfam" id="PF00095">
    <property type="entry name" value="WAP"/>
    <property type="match status" value="2"/>
</dbReference>
<feature type="chain" id="PRO_5009315498" evidence="3">
    <location>
        <begin position="26"/>
        <end position="1095"/>
    </location>
</feature>
<dbReference type="InterPro" id="IPR028150">
    <property type="entry name" value="Lustrin_cystein"/>
</dbReference>
<organism evidence="6 7">
    <name type="scientific">Meloidogyne hapla</name>
    <name type="common">Root-knot nematode worm</name>
    <dbReference type="NCBI Taxonomy" id="6305"/>
    <lineage>
        <taxon>Eukaryota</taxon>
        <taxon>Metazoa</taxon>
        <taxon>Ecdysozoa</taxon>
        <taxon>Nematoda</taxon>
        <taxon>Chromadorea</taxon>
        <taxon>Rhabditida</taxon>
        <taxon>Tylenchina</taxon>
        <taxon>Tylenchomorpha</taxon>
        <taxon>Tylenchoidea</taxon>
        <taxon>Meloidogynidae</taxon>
        <taxon>Meloidogyninae</taxon>
        <taxon>Meloidogyne</taxon>
    </lineage>
</organism>
<dbReference type="InterPro" id="IPR036857">
    <property type="entry name" value="Thyroglobulin_1_sf"/>
</dbReference>
<evidence type="ECO:0000256" key="2">
    <source>
        <dbReference type="PROSITE-ProRule" id="PRU00500"/>
    </source>
</evidence>
<keyword evidence="1" id="KW-1015">Disulfide bond</keyword>
<dbReference type="SMART" id="SM00217">
    <property type="entry name" value="WAP"/>
    <property type="match status" value="2"/>
</dbReference>
<comment type="caution">
    <text evidence="2">Lacks conserved residue(s) required for the propagation of feature annotation.</text>
</comment>
<protein>
    <submittedName>
        <fullName evidence="7">WAP domain-containing protein</fullName>
    </submittedName>
</protein>
<dbReference type="CDD" id="cd00191">
    <property type="entry name" value="TY"/>
    <property type="match status" value="1"/>
</dbReference>
<dbReference type="SUPFAM" id="SSF57256">
    <property type="entry name" value="Elafin-like"/>
    <property type="match status" value="2"/>
</dbReference>
<dbReference type="SUPFAM" id="SSF57610">
    <property type="entry name" value="Thyroglobulin type-1 domain"/>
    <property type="match status" value="2"/>
</dbReference>
<dbReference type="Gene3D" id="4.10.800.10">
    <property type="entry name" value="Thyroglobulin type-1"/>
    <property type="match status" value="2"/>
</dbReference>
<feature type="domain" description="WAP" evidence="5">
    <location>
        <begin position="254"/>
        <end position="307"/>
    </location>
</feature>
<dbReference type="WBParaSite" id="MhA1_Contig1507.frz3.fgene1">
    <property type="protein sequence ID" value="MhA1_Contig1507.frz3.fgene1"/>
    <property type="gene ID" value="MhA1_Contig1507.frz3.fgene1"/>
</dbReference>
<proteinExistence type="predicted"/>
<dbReference type="InterPro" id="IPR050514">
    <property type="entry name" value="WAP_four-disulfide_core"/>
</dbReference>
<dbReference type="PROSITE" id="PS51390">
    <property type="entry name" value="WAP"/>
    <property type="match status" value="3"/>
</dbReference>
<feature type="domain" description="WAP" evidence="5">
    <location>
        <begin position="728"/>
        <end position="778"/>
    </location>
</feature>
<feature type="domain" description="Thyroglobulin type-1" evidence="4">
    <location>
        <begin position="431"/>
        <end position="500"/>
    </location>
</feature>
<sequence>MKSRFNNKLRIFKLIFIIFINFINSSNVKNDEELISISPVKINPVDEHEIKEDEIFEGECPAINNINQNIPQSTTEWCPVQCLNDLDCSELTKSRCCPTECGGWKCISIKSFSSSSPRPPVQIQPLKNTLYIQKLNGQKNKNEEENNKREQIDDLREEIVGNSPINSILLRPNIANPLLKCEPVKCINPLYKCQLVETDCLSSPCPTVAKCLLNPCPNGSPMMLSNGVTALCKRAQQCWEGYNGLGFCCPEPKKLSKPGICPFKKSSTNYRLNDKKCQAKCKTDENCFGKEEKCCFNGCGLNCLKINEELDGNDELNNNEDKNEFVIQRPLQTKIKPKIKTSMENQQQITELSQIKKQIKENHNEIKQTKKSGNCPKIFLNQINTTIIQQICKINEIKENECIDDNDCEGFQKCCSDICGNKLICLYPEGASKCILMRMAAEIFSKFSDYNKLQKPKCDRFGHYLPIQNFDGFTWCVDNLSSTGIELYGTRAPNDVFRGCELRRICPLIHCELKCPFGYKTFQMDGLGCPQCICRSPLCDSIQCPIGAVCRFIRQKCEENNKNKIFNYFCLIPQCLLNTCLRGEPIEDLESGELKQCNEQKGIKCPPGFYCQKLGIGENGYCCSGLVLQNNLIVSATKCPSFPNLLYRQNLTELTGNSEKQILECRLTSECKEGKICCFNGWGSECFLINQEKEENIKIITVKKGKNEENERENIKYSSGLSKELSEVLSSKQCPIYLQNATNPGCVSNCLSDADCIERSEHSICCQVGCGRKCKFPEMANLCINLLETTLKELDKLSSIKHLINKKQQNKLILPQCDSEGNFNNVQFDSLLGQYWCVDKLKGIEISGTRTSVSPLDSTTPNCSNRHKCPFNCLNKKEEFCKFGFKLDHKGCFINENCECKNPCETFKCSLPESEVCILKQIKCLNSPCPLIPKCILNICQNSKLFNSFDENKNIKICTKNSAKCSDNEECLFLPEFLEEENGELIGLCCSRNEENEQKKLLDSSEIKLIALQSETKIQTTTEEITTTIFEEDFIDENDYKCENPKHPALDKLLKLPIYCNPNEENNYCPANFKCIRKPFLEEKENNKLGICCEL</sequence>
<dbReference type="InterPro" id="IPR036645">
    <property type="entry name" value="Elafin-like_sf"/>
</dbReference>
<feature type="domain" description="WAP" evidence="5">
    <location>
        <begin position="368"/>
        <end position="429"/>
    </location>
</feature>
<dbReference type="InterPro" id="IPR000716">
    <property type="entry name" value="Thyroglobulin_1"/>
</dbReference>
<dbReference type="Gene3D" id="2.10.22.10">
    <property type="entry name" value="Antistasin, domain 1"/>
    <property type="match status" value="1"/>
</dbReference>
<name>A0A1I8B6D7_MELHA</name>
<evidence type="ECO:0000313" key="7">
    <source>
        <dbReference type="WBParaSite" id="MhA1_Contig1507.frz3.fgene1"/>
    </source>
</evidence>
<dbReference type="InterPro" id="IPR006150">
    <property type="entry name" value="Cys_repeat_1"/>
</dbReference>
<dbReference type="SMART" id="SM00211">
    <property type="entry name" value="TY"/>
    <property type="match status" value="2"/>
</dbReference>
<dbReference type="InterPro" id="IPR008197">
    <property type="entry name" value="WAP_dom"/>
</dbReference>
<evidence type="ECO:0000259" key="5">
    <source>
        <dbReference type="PROSITE" id="PS51390"/>
    </source>
</evidence>
<dbReference type="GO" id="GO:0005615">
    <property type="term" value="C:extracellular space"/>
    <property type="evidence" value="ECO:0007669"/>
    <property type="project" value="TreeGrafter"/>
</dbReference>
<evidence type="ECO:0000256" key="1">
    <source>
        <dbReference type="ARBA" id="ARBA00023157"/>
    </source>
</evidence>
<feature type="domain" description="Thyroglobulin type-1" evidence="4">
    <location>
        <begin position="780"/>
        <end position="863"/>
    </location>
</feature>
<dbReference type="AlphaFoldDB" id="A0A1I8B6D7"/>
<dbReference type="Pfam" id="PF14625">
    <property type="entry name" value="Lustrin_cystein"/>
    <property type="match status" value="2"/>
</dbReference>
<dbReference type="GO" id="GO:0004867">
    <property type="term" value="F:serine-type endopeptidase inhibitor activity"/>
    <property type="evidence" value="ECO:0007669"/>
    <property type="project" value="TreeGrafter"/>
</dbReference>
<accession>A0A1I8B6D7</accession>
<evidence type="ECO:0000256" key="3">
    <source>
        <dbReference type="SAM" id="SignalP"/>
    </source>
</evidence>